<dbReference type="EMBL" id="CP111026">
    <property type="protein sequence ID" value="WAR28872.1"/>
    <property type="molecule type" value="Genomic_DNA"/>
</dbReference>
<evidence type="ECO:0000256" key="1">
    <source>
        <dbReference type="SAM" id="Phobius"/>
    </source>
</evidence>
<gene>
    <name evidence="2" type="ORF">MAR_014576</name>
</gene>
<keyword evidence="1" id="KW-0812">Transmembrane</keyword>
<sequence>MNLQVFTMLCRSFLVGVFIFTVMQLALGYSDDDDQDHTTMNWKEYSRQDWHPPMMASNAASHSSDVMFVFALLGVAFVGQYILPGQHGC</sequence>
<dbReference type="Proteomes" id="UP001164746">
    <property type="component" value="Chromosome 15"/>
</dbReference>
<evidence type="ECO:0000313" key="3">
    <source>
        <dbReference type="Proteomes" id="UP001164746"/>
    </source>
</evidence>
<feature type="transmembrane region" description="Helical" evidence="1">
    <location>
        <begin position="12"/>
        <end position="30"/>
    </location>
</feature>
<accession>A0ABY7G6C8</accession>
<organism evidence="2 3">
    <name type="scientific">Mya arenaria</name>
    <name type="common">Soft-shell clam</name>
    <dbReference type="NCBI Taxonomy" id="6604"/>
    <lineage>
        <taxon>Eukaryota</taxon>
        <taxon>Metazoa</taxon>
        <taxon>Spiralia</taxon>
        <taxon>Lophotrochozoa</taxon>
        <taxon>Mollusca</taxon>
        <taxon>Bivalvia</taxon>
        <taxon>Autobranchia</taxon>
        <taxon>Heteroconchia</taxon>
        <taxon>Euheterodonta</taxon>
        <taxon>Imparidentia</taxon>
        <taxon>Neoheterodontei</taxon>
        <taxon>Myida</taxon>
        <taxon>Myoidea</taxon>
        <taxon>Myidae</taxon>
        <taxon>Mya</taxon>
    </lineage>
</organism>
<keyword evidence="1" id="KW-1133">Transmembrane helix</keyword>
<feature type="transmembrane region" description="Helical" evidence="1">
    <location>
        <begin position="66"/>
        <end position="83"/>
    </location>
</feature>
<evidence type="ECO:0000313" key="2">
    <source>
        <dbReference type="EMBL" id="WAR28872.1"/>
    </source>
</evidence>
<name>A0ABY7G6C8_MYAAR</name>
<reference evidence="2" key="1">
    <citation type="submission" date="2022-11" db="EMBL/GenBank/DDBJ databases">
        <title>Centuries of genome instability and evolution in soft-shell clam transmissible cancer (bioRxiv).</title>
        <authorList>
            <person name="Hart S.F.M."/>
            <person name="Yonemitsu M.A."/>
            <person name="Giersch R.M."/>
            <person name="Beal B.F."/>
            <person name="Arriagada G."/>
            <person name="Davis B.W."/>
            <person name="Ostrander E.A."/>
            <person name="Goff S.P."/>
            <person name="Metzger M.J."/>
        </authorList>
    </citation>
    <scope>NUCLEOTIDE SEQUENCE</scope>
    <source>
        <strain evidence="2">MELC-2E11</strain>
        <tissue evidence="2">Siphon/mantle</tissue>
    </source>
</reference>
<keyword evidence="3" id="KW-1185">Reference proteome</keyword>
<protein>
    <submittedName>
        <fullName evidence="2">Uncharacterized protein</fullName>
    </submittedName>
</protein>
<proteinExistence type="predicted"/>
<keyword evidence="1" id="KW-0472">Membrane</keyword>